<feature type="compositionally biased region" description="Basic and acidic residues" evidence="1">
    <location>
        <begin position="15"/>
        <end position="38"/>
    </location>
</feature>
<dbReference type="EMBL" id="QNRR01000019">
    <property type="protein sequence ID" value="RBP35848.1"/>
    <property type="molecule type" value="Genomic_DNA"/>
</dbReference>
<reference evidence="2 3" key="1">
    <citation type="submission" date="2018-06" db="EMBL/GenBank/DDBJ databases">
        <title>Genomic Encyclopedia of Type Strains, Phase IV (KMG-IV): sequencing the most valuable type-strain genomes for metagenomic binning, comparative biology and taxonomic classification.</title>
        <authorList>
            <person name="Goeker M."/>
        </authorList>
    </citation>
    <scope>NUCLEOTIDE SEQUENCE [LARGE SCALE GENOMIC DNA]</scope>
    <source>
        <strain evidence="2 3">DSM 25532</strain>
    </source>
</reference>
<proteinExistence type="predicted"/>
<keyword evidence="3" id="KW-1185">Reference proteome</keyword>
<dbReference type="OrthoDB" id="186720at2"/>
<organism evidence="2 3">
    <name type="scientific">Roseimicrobium gellanilyticum</name>
    <dbReference type="NCBI Taxonomy" id="748857"/>
    <lineage>
        <taxon>Bacteria</taxon>
        <taxon>Pseudomonadati</taxon>
        <taxon>Verrucomicrobiota</taxon>
        <taxon>Verrucomicrobiia</taxon>
        <taxon>Verrucomicrobiales</taxon>
        <taxon>Verrucomicrobiaceae</taxon>
        <taxon>Roseimicrobium</taxon>
    </lineage>
</organism>
<sequence length="433" mass="47884">MKLASLLSQPAAPSDSRHLPVDDRSFFESWDKSEKPAMESESSAAPSPKSKSRKKAVTSVREHAELVMHFTLLLHTDPDMKWAFAEPGNGAPIPQLELEVEGHTQAFAPVYELKPSPARLRKIRTPEGSPPPLLLTTELTAGMQAICRERRLCAMDLNGRTLLRAPGLLVDRAPLPGRAYKHEVEPRNIFAGKSARILRTLLTDASRLWSQGDVVARSQASAGLVSRIAQHLIAQGLAKRTAHRDLQVTQPGNLLEAWASTDHFEARTKSQNFAIDERSPLEVAHTLRAWAKSHDVQIAFTRQFAAGLRHPEGGASDAADESISVYLSVMPDAAALEQMDLRADDDLENDGDNQETPSANGLWLHVPDDEGVFLETQPSYRYVSILQQHLDLDLPLASDAQIYLDLLKAGPQGAELARKFREWDEFCRDGVRV</sequence>
<evidence type="ECO:0008006" key="4">
    <source>
        <dbReference type="Google" id="ProtNLM"/>
    </source>
</evidence>
<evidence type="ECO:0000313" key="3">
    <source>
        <dbReference type="Proteomes" id="UP000253426"/>
    </source>
</evidence>
<evidence type="ECO:0000313" key="2">
    <source>
        <dbReference type="EMBL" id="RBP35848.1"/>
    </source>
</evidence>
<dbReference type="Proteomes" id="UP000253426">
    <property type="component" value="Unassembled WGS sequence"/>
</dbReference>
<name>A0A366H3H1_9BACT</name>
<protein>
    <recommendedName>
        <fullName evidence="4">Transcriptional regulator with AbiEi antitoxin domain of type IV toxin-antitoxin system</fullName>
    </recommendedName>
</protein>
<feature type="region of interest" description="Disordered" evidence="1">
    <location>
        <begin position="1"/>
        <end position="58"/>
    </location>
</feature>
<gene>
    <name evidence="2" type="ORF">DES53_11914</name>
</gene>
<dbReference type="AlphaFoldDB" id="A0A366H3H1"/>
<comment type="caution">
    <text evidence="2">The sequence shown here is derived from an EMBL/GenBank/DDBJ whole genome shotgun (WGS) entry which is preliminary data.</text>
</comment>
<dbReference type="RefSeq" id="WP_113962105.1">
    <property type="nucleotide sequence ID" value="NZ_QNRR01000019.1"/>
</dbReference>
<evidence type="ECO:0000256" key="1">
    <source>
        <dbReference type="SAM" id="MobiDB-lite"/>
    </source>
</evidence>
<accession>A0A366H3H1</accession>
<feature type="compositionally biased region" description="Low complexity" evidence="1">
    <location>
        <begin position="39"/>
        <end position="49"/>
    </location>
</feature>